<proteinExistence type="predicted"/>
<dbReference type="InterPro" id="IPR001660">
    <property type="entry name" value="SAM"/>
</dbReference>
<name>A0AAV1Q4W8_SCOSC</name>
<reference evidence="4 5" key="1">
    <citation type="submission" date="2024-01" db="EMBL/GenBank/DDBJ databases">
        <authorList>
            <person name="Alioto T."/>
            <person name="Alioto T."/>
            <person name="Gomez Garrido J."/>
        </authorList>
    </citation>
    <scope>NUCLEOTIDE SEQUENCE [LARGE SCALE GENOMIC DNA]</scope>
</reference>
<dbReference type="Proteomes" id="UP001314229">
    <property type="component" value="Unassembled WGS sequence"/>
</dbReference>
<dbReference type="Pfam" id="PF00536">
    <property type="entry name" value="SAM_1"/>
    <property type="match status" value="1"/>
</dbReference>
<dbReference type="SMART" id="SM01289">
    <property type="entry name" value="PYRIN"/>
    <property type="match status" value="1"/>
</dbReference>
<feature type="compositionally biased region" description="Basic and acidic residues" evidence="1">
    <location>
        <begin position="321"/>
        <end position="331"/>
    </location>
</feature>
<dbReference type="InterPro" id="IPR011029">
    <property type="entry name" value="DEATH-like_dom_sf"/>
</dbReference>
<feature type="domain" description="Pyrin" evidence="3">
    <location>
        <begin position="216"/>
        <end position="263"/>
    </location>
</feature>
<dbReference type="SUPFAM" id="SSF47986">
    <property type="entry name" value="DEATH domain"/>
    <property type="match status" value="1"/>
</dbReference>
<organism evidence="4 5">
    <name type="scientific">Scomber scombrus</name>
    <name type="common">Atlantic mackerel</name>
    <name type="synonym">Scomber vernalis</name>
    <dbReference type="NCBI Taxonomy" id="13677"/>
    <lineage>
        <taxon>Eukaryota</taxon>
        <taxon>Metazoa</taxon>
        <taxon>Chordata</taxon>
        <taxon>Craniata</taxon>
        <taxon>Vertebrata</taxon>
        <taxon>Euteleostomi</taxon>
        <taxon>Actinopterygii</taxon>
        <taxon>Neopterygii</taxon>
        <taxon>Teleostei</taxon>
        <taxon>Neoteleostei</taxon>
        <taxon>Acanthomorphata</taxon>
        <taxon>Pelagiaria</taxon>
        <taxon>Scombriformes</taxon>
        <taxon>Scombridae</taxon>
        <taxon>Scomber</taxon>
    </lineage>
</organism>
<dbReference type="EMBL" id="CAWUFR010000541">
    <property type="protein sequence ID" value="CAK6979058.1"/>
    <property type="molecule type" value="Genomic_DNA"/>
</dbReference>
<evidence type="ECO:0000313" key="5">
    <source>
        <dbReference type="Proteomes" id="UP001314229"/>
    </source>
</evidence>
<evidence type="ECO:0000256" key="1">
    <source>
        <dbReference type="SAM" id="MobiDB-lite"/>
    </source>
</evidence>
<feature type="region of interest" description="Disordered" evidence="1">
    <location>
        <begin position="295"/>
        <end position="335"/>
    </location>
</feature>
<dbReference type="PANTHER" id="PTHR16155">
    <property type="entry name" value="DED DOMAIN-CONTAINING PROTEIN"/>
    <property type="match status" value="1"/>
</dbReference>
<dbReference type="AlphaFoldDB" id="A0AAV1Q4W8"/>
<dbReference type="Gene3D" id="1.10.533.10">
    <property type="entry name" value="Death Domain, Fas"/>
    <property type="match status" value="1"/>
</dbReference>
<dbReference type="Gene3D" id="1.10.150.50">
    <property type="entry name" value="Transcription Factor, Ets-1"/>
    <property type="match status" value="2"/>
</dbReference>
<comment type="caution">
    <text evidence="4">The sequence shown here is derived from an EMBL/GenBank/DDBJ whole genome shotgun (WGS) entry which is preliminary data.</text>
</comment>
<keyword evidence="5" id="KW-1185">Reference proteome</keyword>
<dbReference type="InterPro" id="IPR013761">
    <property type="entry name" value="SAM/pointed_sf"/>
</dbReference>
<evidence type="ECO:0000313" key="4">
    <source>
        <dbReference type="EMBL" id="CAK6979058.1"/>
    </source>
</evidence>
<feature type="domain" description="SAM" evidence="2">
    <location>
        <begin position="14"/>
        <end position="60"/>
    </location>
</feature>
<evidence type="ECO:0000259" key="3">
    <source>
        <dbReference type="PROSITE" id="PS50824"/>
    </source>
</evidence>
<accession>A0AAV1Q4W8</accession>
<dbReference type="SUPFAM" id="SSF47769">
    <property type="entry name" value="SAM/Pointed domain"/>
    <property type="match status" value="2"/>
</dbReference>
<dbReference type="InterPro" id="IPR004020">
    <property type="entry name" value="DAPIN"/>
</dbReference>
<gene>
    <name evidence="4" type="ORF">FSCOSCO3_A022568</name>
</gene>
<dbReference type="SMART" id="SM00454">
    <property type="entry name" value="SAM"/>
    <property type="match status" value="2"/>
</dbReference>
<protein>
    <submittedName>
        <fullName evidence="4">Sterile alpha motif domain-containing protein 9-like</fullName>
    </submittedName>
</protein>
<dbReference type="PROSITE" id="PS50824">
    <property type="entry name" value="DAPIN"/>
    <property type="match status" value="1"/>
</dbReference>
<feature type="compositionally biased region" description="Basic and acidic residues" evidence="1">
    <location>
        <begin position="301"/>
        <end position="314"/>
    </location>
</feature>
<dbReference type="PROSITE" id="PS50105">
    <property type="entry name" value="SAM_DOMAIN"/>
    <property type="match status" value="1"/>
</dbReference>
<dbReference type="PANTHER" id="PTHR16155:SF18">
    <property type="entry name" value="STERILE ALPHA MOTIF DOMAIN-CONTAINING PROTEIN 9-LIKE"/>
    <property type="match status" value="1"/>
</dbReference>
<sequence length="352" mass="40457">MSKSTKPPPVIETWTKEHVHRWLMTEVKVHQTCADRFIEEEVSGENVDDFEKKDILDLGIKHGPAVKIMCYLERLKEGSQHESQLPAYVEKWTKKEVNQWLLQHAKVDNEKAQRFLEEDVSGDCLVCFKKQDFLDLQLKSGPAVKILKAIDRLKNKPEPEMLPLIKEGRQSSLKSRMRLSFTRMTRRGNETQKTSLLLVKKEETITNPAPIIKNILDKLGAKDLKSFHFELTHYTDSDHKPIPRGKLEGTDTMDIATLMTNHYSCEVLGVTRDILHKIDQRELVSQVESHMGQIKPYHKGCAGEKKPEDMEKSDSLSSSTGKHEKREERDQSASFSMNVNIKVPWCLRSPTS</sequence>
<dbReference type="Pfam" id="PF02758">
    <property type="entry name" value="PYRIN"/>
    <property type="match status" value="1"/>
</dbReference>
<dbReference type="GO" id="GO:0005737">
    <property type="term" value="C:cytoplasm"/>
    <property type="evidence" value="ECO:0007669"/>
    <property type="project" value="TreeGrafter"/>
</dbReference>
<evidence type="ECO:0000259" key="2">
    <source>
        <dbReference type="PROSITE" id="PS50105"/>
    </source>
</evidence>